<proteinExistence type="predicted"/>
<evidence type="ECO:0000313" key="2">
    <source>
        <dbReference type="Proteomes" id="UP000825935"/>
    </source>
</evidence>
<accession>A0A8T2VFU5</accession>
<protein>
    <recommendedName>
        <fullName evidence="3">Reverse transcriptase zinc-binding domain-containing protein</fullName>
    </recommendedName>
</protein>
<keyword evidence="2" id="KW-1185">Reference proteome</keyword>
<comment type="caution">
    <text evidence="1">The sequence shown here is derived from an EMBL/GenBank/DDBJ whole genome shotgun (WGS) entry which is preliminary data.</text>
</comment>
<evidence type="ECO:0000313" key="1">
    <source>
        <dbReference type="EMBL" id="KAH7443349.1"/>
    </source>
</evidence>
<dbReference type="Proteomes" id="UP000825935">
    <property type="component" value="Chromosome 2"/>
</dbReference>
<name>A0A8T2VFU5_CERRI</name>
<reference evidence="1" key="1">
    <citation type="submission" date="2021-08" db="EMBL/GenBank/DDBJ databases">
        <title>WGS assembly of Ceratopteris richardii.</title>
        <authorList>
            <person name="Marchant D.B."/>
            <person name="Chen G."/>
            <person name="Jenkins J."/>
            <person name="Shu S."/>
            <person name="Leebens-Mack J."/>
            <person name="Grimwood J."/>
            <person name="Schmutz J."/>
            <person name="Soltis P."/>
            <person name="Soltis D."/>
            <person name="Chen Z.-H."/>
        </authorList>
    </citation>
    <scope>NUCLEOTIDE SEQUENCE</scope>
    <source>
        <strain evidence="1">Whitten #5841</strain>
        <tissue evidence="1">Leaf</tissue>
    </source>
</reference>
<sequence length="143" mass="17010">MWKIFVGHFTLGAFLSKHGIKGVRCPHCASYVENMWHVFWSCPHIQRWWNTLFLIPIWSVKSTKFDATFLLFDCTNSVVNWIKGRCIFLLLRNIWMLRNFKMFKTKMQTPIFSWQYCKAQLRLDIMGMAPTERAPFAALLNEI</sequence>
<dbReference type="AlphaFoldDB" id="A0A8T2VFU5"/>
<organism evidence="1 2">
    <name type="scientific">Ceratopteris richardii</name>
    <name type="common">Triangle waterfern</name>
    <dbReference type="NCBI Taxonomy" id="49495"/>
    <lineage>
        <taxon>Eukaryota</taxon>
        <taxon>Viridiplantae</taxon>
        <taxon>Streptophyta</taxon>
        <taxon>Embryophyta</taxon>
        <taxon>Tracheophyta</taxon>
        <taxon>Polypodiopsida</taxon>
        <taxon>Polypodiidae</taxon>
        <taxon>Polypodiales</taxon>
        <taxon>Pteridineae</taxon>
        <taxon>Pteridaceae</taxon>
        <taxon>Parkerioideae</taxon>
        <taxon>Ceratopteris</taxon>
    </lineage>
</organism>
<gene>
    <name evidence="1" type="ORF">KP509_02G030500</name>
</gene>
<evidence type="ECO:0008006" key="3">
    <source>
        <dbReference type="Google" id="ProtNLM"/>
    </source>
</evidence>
<dbReference type="EMBL" id="CM035407">
    <property type="protein sequence ID" value="KAH7443349.1"/>
    <property type="molecule type" value="Genomic_DNA"/>
</dbReference>